<name>A0ABQ7EW09_BRACR</name>
<evidence type="ECO:0000313" key="1">
    <source>
        <dbReference type="EMBL" id="KAF3607842.1"/>
    </source>
</evidence>
<organism evidence="1 2">
    <name type="scientific">Brassica cretica</name>
    <name type="common">Mustard</name>
    <dbReference type="NCBI Taxonomy" id="69181"/>
    <lineage>
        <taxon>Eukaryota</taxon>
        <taxon>Viridiplantae</taxon>
        <taxon>Streptophyta</taxon>
        <taxon>Embryophyta</taxon>
        <taxon>Tracheophyta</taxon>
        <taxon>Spermatophyta</taxon>
        <taxon>Magnoliopsida</taxon>
        <taxon>eudicotyledons</taxon>
        <taxon>Gunneridae</taxon>
        <taxon>Pentapetalae</taxon>
        <taxon>rosids</taxon>
        <taxon>malvids</taxon>
        <taxon>Brassicales</taxon>
        <taxon>Brassicaceae</taxon>
        <taxon>Brassiceae</taxon>
        <taxon>Brassica</taxon>
    </lineage>
</organism>
<gene>
    <name evidence="1" type="ORF">DY000_02047984</name>
</gene>
<dbReference type="EMBL" id="QGKV02000297">
    <property type="protein sequence ID" value="KAF3607842.1"/>
    <property type="molecule type" value="Genomic_DNA"/>
</dbReference>
<reference evidence="1 2" key="1">
    <citation type="journal article" date="2020" name="BMC Genomics">
        <title>Intraspecific diversification of the crop wild relative Brassica cretica Lam. using demographic model selection.</title>
        <authorList>
            <person name="Kioukis A."/>
            <person name="Michalopoulou V.A."/>
            <person name="Briers L."/>
            <person name="Pirintsos S."/>
            <person name="Studholme D.J."/>
            <person name="Pavlidis P."/>
            <person name="Sarris P.F."/>
        </authorList>
    </citation>
    <scope>NUCLEOTIDE SEQUENCE [LARGE SCALE GENOMIC DNA]</scope>
    <source>
        <strain evidence="2">cv. PFS-1207/04</strain>
    </source>
</reference>
<protein>
    <submittedName>
        <fullName evidence="1">Uncharacterized protein</fullName>
    </submittedName>
</protein>
<dbReference type="Proteomes" id="UP000266723">
    <property type="component" value="Unassembled WGS sequence"/>
</dbReference>
<accession>A0ABQ7EW09</accession>
<comment type="caution">
    <text evidence="1">The sequence shown here is derived from an EMBL/GenBank/DDBJ whole genome shotgun (WGS) entry which is preliminary data.</text>
</comment>
<evidence type="ECO:0000313" key="2">
    <source>
        <dbReference type="Proteomes" id="UP000266723"/>
    </source>
</evidence>
<proteinExistence type="predicted"/>
<keyword evidence="2" id="KW-1185">Reference proteome</keyword>
<sequence length="61" mass="6617">MVKATGSSGSAVDGPAYQRAVLEEPWKVFGIYSCILQGGLPTYPSVRDQAVRSSCIWRRVA</sequence>